<dbReference type="Proteomes" id="UP001314170">
    <property type="component" value="Unassembled WGS sequence"/>
</dbReference>
<dbReference type="InterPro" id="IPR050481">
    <property type="entry name" value="UDP-glycosyltransf_plant"/>
</dbReference>
<evidence type="ECO:0000256" key="6">
    <source>
        <dbReference type="RuleBase" id="RU003718"/>
    </source>
</evidence>
<dbReference type="GO" id="GO:0047213">
    <property type="term" value="F:anthocyanidin 3-O-glucosyltransferase activity"/>
    <property type="evidence" value="ECO:0007669"/>
    <property type="project" value="UniProtKB-EC"/>
</dbReference>
<comment type="caution">
    <text evidence="8">The sequence shown here is derived from an EMBL/GenBank/DDBJ whole genome shotgun (WGS) entry which is preliminary data.</text>
</comment>
<organism evidence="8 9">
    <name type="scientific">Dovyalis caffra</name>
    <dbReference type="NCBI Taxonomy" id="77055"/>
    <lineage>
        <taxon>Eukaryota</taxon>
        <taxon>Viridiplantae</taxon>
        <taxon>Streptophyta</taxon>
        <taxon>Embryophyta</taxon>
        <taxon>Tracheophyta</taxon>
        <taxon>Spermatophyta</taxon>
        <taxon>Magnoliopsida</taxon>
        <taxon>eudicotyledons</taxon>
        <taxon>Gunneridae</taxon>
        <taxon>Pentapetalae</taxon>
        <taxon>rosids</taxon>
        <taxon>fabids</taxon>
        <taxon>Malpighiales</taxon>
        <taxon>Salicaceae</taxon>
        <taxon>Flacourtieae</taxon>
        <taxon>Dovyalis</taxon>
    </lineage>
</organism>
<dbReference type="PROSITE" id="PS00375">
    <property type="entry name" value="UDPGT"/>
    <property type="match status" value="1"/>
</dbReference>
<protein>
    <recommendedName>
        <fullName evidence="7">Glycosyltransferase</fullName>
        <ecNumber evidence="7">2.4.1.-</ecNumber>
    </recommendedName>
</protein>
<dbReference type="CDD" id="cd03784">
    <property type="entry name" value="GT1_Gtf-like"/>
    <property type="match status" value="1"/>
</dbReference>
<evidence type="ECO:0000313" key="8">
    <source>
        <dbReference type="EMBL" id="CAK7345154.1"/>
    </source>
</evidence>
<dbReference type="InterPro" id="IPR035595">
    <property type="entry name" value="UDP_glycos_trans_CS"/>
</dbReference>
<comment type="pathway">
    <text evidence="1">Pigment biosynthesis; anthocyanin biosynthesis.</text>
</comment>
<dbReference type="FunFam" id="3.40.50.2000:FF:000080">
    <property type="entry name" value="Glycosyltransferase"/>
    <property type="match status" value="1"/>
</dbReference>
<evidence type="ECO:0000256" key="4">
    <source>
        <dbReference type="ARBA" id="ARBA00022679"/>
    </source>
</evidence>
<dbReference type="EC" id="2.4.1.-" evidence="7"/>
<comment type="similarity">
    <text evidence="2 6">Belongs to the UDP-glycosyltransferase family.</text>
</comment>
<proteinExistence type="inferred from homology"/>
<reference evidence="8 9" key="1">
    <citation type="submission" date="2024-01" db="EMBL/GenBank/DDBJ databases">
        <authorList>
            <person name="Waweru B."/>
        </authorList>
    </citation>
    <scope>NUCLEOTIDE SEQUENCE [LARGE SCALE GENOMIC DNA]</scope>
</reference>
<dbReference type="InterPro" id="IPR002213">
    <property type="entry name" value="UDP_glucos_trans"/>
</dbReference>
<dbReference type="PANTHER" id="PTHR48048:SF45">
    <property type="entry name" value="GLYCOSYLTRANSFERASE"/>
    <property type="match status" value="1"/>
</dbReference>
<keyword evidence="4 6" id="KW-0808">Transferase</keyword>
<keyword evidence="3 6" id="KW-0328">Glycosyltransferase</keyword>
<name>A0AAV1S3M3_9ROSI</name>
<dbReference type="PANTHER" id="PTHR48048">
    <property type="entry name" value="GLYCOSYLTRANSFERASE"/>
    <property type="match status" value="1"/>
</dbReference>
<evidence type="ECO:0000256" key="7">
    <source>
        <dbReference type="RuleBase" id="RU362057"/>
    </source>
</evidence>
<comment type="catalytic activity">
    <reaction evidence="5">
        <text>an anthocyanidin + UDP-alpha-D-glucose + H(+) = an anthocyanidin 3-O-beta-D-glucoside + UDP</text>
        <dbReference type="Rhea" id="RHEA:20093"/>
        <dbReference type="ChEBI" id="CHEBI:15378"/>
        <dbReference type="ChEBI" id="CHEBI:16307"/>
        <dbReference type="ChEBI" id="CHEBI:58223"/>
        <dbReference type="ChEBI" id="CHEBI:58885"/>
        <dbReference type="ChEBI" id="CHEBI:143576"/>
        <dbReference type="EC" id="2.4.1.115"/>
    </reaction>
</comment>
<sequence length="483" mass="52994">MKTAELVFIPFPAMGHVVPAVETAKLLVEFDNRVSTTVLLMKPAIDSSTIKYSESLAASTLPDRMRFVHLPSLELKSRTGIWLDFLIEGQKPHVKEFVSKIVSQSELSHDSPRLAGFVFDAFCAGMKDLADEFGVPWYVFSSSGAAFLGCLLYLQVLHDEQNVDLTEFKNSDAKLEISSLVNPLPARLLPSMAFMKDGVPVLAGTARGLREARGILVNTLIELESHAVSSLSNIGISPLFPIGPIVKCEGDDYGVGSDHQINGYKDIMEWLDDQPPLSVVFLCFGSLGSFSVDQVKEIAFALEQSGKRFLWSLQKPSPMGSIESPIDFGEILPEGFLDRIINVGKVIGWAPQARILAHRAIGGFVSHCGWNSILESMYFGVPIAGWPIYNEQKFNAFQIVIELGLAMEITTDYIKHSKSDNEVIVNADDITKGINDLMKQESEVRRSVKKMSETSKKALMDGGSSYSSLGCLIADVMGSKSMK</sequence>
<evidence type="ECO:0000256" key="2">
    <source>
        <dbReference type="ARBA" id="ARBA00009995"/>
    </source>
</evidence>
<evidence type="ECO:0000256" key="5">
    <source>
        <dbReference type="ARBA" id="ARBA00047606"/>
    </source>
</evidence>
<dbReference type="SUPFAM" id="SSF53756">
    <property type="entry name" value="UDP-Glycosyltransferase/glycogen phosphorylase"/>
    <property type="match status" value="1"/>
</dbReference>
<evidence type="ECO:0000256" key="1">
    <source>
        <dbReference type="ARBA" id="ARBA00004935"/>
    </source>
</evidence>
<dbReference type="AlphaFoldDB" id="A0AAV1S3M3"/>
<dbReference type="Pfam" id="PF00201">
    <property type="entry name" value="UDPGT"/>
    <property type="match status" value="1"/>
</dbReference>
<dbReference type="EMBL" id="CAWUPB010001166">
    <property type="protein sequence ID" value="CAK7345154.1"/>
    <property type="molecule type" value="Genomic_DNA"/>
</dbReference>
<gene>
    <name evidence="8" type="ORF">DCAF_LOCUS18121</name>
</gene>
<dbReference type="Gene3D" id="3.40.50.2000">
    <property type="entry name" value="Glycogen Phosphorylase B"/>
    <property type="match status" value="2"/>
</dbReference>
<evidence type="ECO:0000313" key="9">
    <source>
        <dbReference type="Proteomes" id="UP001314170"/>
    </source>
</evidence>
<keyword evidence="9" id="KW-1185">Reference proteome</keyword>
<accession>A0AAV1S3M3</accession>
<evidence type="ECO:0000256" key="3">
    <source>
        <dbReference type="ARBA" id="ARBA00022676"/>
    </source>
</evidence>
<dbReference type="FunFam" id="3.40.50.2000:FF:000056">
    <property type="entry name" value="Glycosyltransferase"/>
    <property type="match status" value="1"/>
</dbReference>